<organism evidence="1 2">
    <name type="scientific">Avena sativa</name>
    <name type="common">Oat</name>
    <dbReference type="NCBI Taxonomy" id="4498"/>
    <lineage>
        <taxon>Eukaryota</taxon>
        <taxon>Viridiplantae</taxon>
        <taxon>Streptophyta</taxon>
        <taxon>Embryophyta</taxon>
        <taxon>Tracheophyta</taxon>
        <taxon>Spermatophyta</taxon>
        <taxon>Magnoliopsida</taxon>
        <taxon>Liliopsida</taxon>
        <taxon>Poales</taxon>
        <taxon>Poaceae</taxon>
        <taxon>BOP clade</taxon>
        <taxon>Pooideae</taxon>
        <taxon>Poodae</taxon>
        <taxon>Poeae</taxon>
        <taxon>Poeae Chloroplast Group 1 (Aveneae type)</taxon>
        <taxon>Aveninae</taxon>
        <taxon>Avena</taxon>
    </lineage>
</organism>
<sequence length="148" mass="15305">MDAPTTATATPKRKRTAGADIAAQAVEEATDAEVEEFYAILRRMRDASRRYVSGTGAGAGAGTVAGAGARAPAARAPAWCPSFSWEDFAPPAAAPVPAVAAPARLQPVDERVTENATPRRRPAGVCLDLNAEPEPEAPATPRAERVSA</sequence>
<name>A0ACD5TQX4_AVESA</name>
<keyword evidence="2" id="KW-1185">Reference proteome</keyword>
<protein>
    <submittedName>
        <fullName evidence="1">Uncharacterized protein</fullName>
    </submittedName>
</protein>
<accession>A0ACD5TQX4</accession>
<proteinExistence type="predicted"/>
<dbReference type="Proteomes" id="UP001732700">
    <property type="component" value="Chromosome 1C"/>
</dbReference>
<reference evidence="1" key="1">
    <citation type="submission" date="2021-05" db="EMBL/GenBank/DDBJ databases">
        <authorList>
            <person name="Scholz U."/>
            <person name="Mascher M."/>
            <person name="Fiebig A."/>
        </authorList>
    </citation>
    <scope>NUCLEOTIDE SEQUENCE [LARGE SCALE GENOMIC DNA]</scope>
</reference>
<evidence type="ECO:0000313" key="2">
    <source>
        <dbReference type="Proteomes" id="UP001732700"/>
    </source>
</evidence>
<dbReference type="EnsemblPlants" id="AVESA.00010b.r2.1CG0109690.1">
    <property type="protein sequence ID" value="AVESA.00010b.r2.1CG0109690.1.CDS.1"/>
    <property type="gene ID" value="AVESA.00010b.r2.1CG0109690"/>
</dbReference>
<reference evidence="1" key="2">
    <citation type="submission" date="2025-09" db="UniProtKB">
        <authorList>
            <consortium name="EnsemblPlants"/>
        </authorList>
    </citation>
    <scope>IDENTIFICATION</scope>
</reference>
<evidence type="ECO:0000313" key="1">
    <source>
        <dbReference type="EnsemblPlants" id="AVESA.00010b.r2.1CG0109690.1.CDS.1"/>
    </source>
</evidence>